<feature type="domain" description="UBP-type" evidence="5">
    <location>
        <begin position="236"/>
        <end position="347"/>
    </location>
</feature>
<feature type="region of interest" description="Disordered" evidence="3">
    <location>
        <begin position="1"/>
        <end position="50"/>
    </location>
</feature>
<dbReference type="Pfam" id="PF02148">
    <property type="entry name" value="zf-UBP"/>
    <property type="match status" value="1"/>
</dbReference>
<keyword evidence="1" id="KW-0479">Metal-binding</keyword>
<evidence type="ECO:0008006" key="8">
    <source>
        <dbReference type="Google" id="ProtNLM"/>
    </source>
</evidence>
<evidence type="ECO:0000256" key="3">
    <source>
        <dbReference type="SAM" id="MobiDB-lite"/>
    </source>
</evidence>
<dbReference type="CDD" id="cd16457">
    <property type="entry name" value="RING-H2_BRAP2"/>
    <property type="match status" value="1"/>
</dbReference>
<dbReference type="InterPro" id="IPR013083">
    <property type="entry name" value="Znf_RING/FYVE/PHD"/>
</dbReference>
<dbReference type="GO" id="GO:0016567">
    <property type="term" value="P:protein ubiquitination"/>
    <property type="evidence" value="ECO:0007669"/>
    <property type="project" value="TreeGrafter"/>
</dbReference>
<dbReference type="SUPFAM" id="SSF57850">
    <property type="entry name" value="RING/U-box"/>
    <property type="match status" value="2"/>
</dbReference>
<evidence type="ECO:0000256" key="1">
    <source>
        <dbReference type="PROSITE-ProRule" id="PRU00502"/>
    </source>
</evidence>
<dbReference type="PROSITE" id="PS50089">
    <property type="entry name" value="ZF_RING_2"/>
    <property type="match status" value="1"/>
</dbReference>
<evidence type="ECO:0000259" key="5">
    <source>
        <dbReference type="PROSITE" id="PS50271"/>
    </source>
</evidence>
<evidence type="ECO:0000256" key="2">
    <source>
        <dbReference type="SAM" id="Coils"/>
    </source>
</evidence>
<dbReference type="GO" id="GO:0008270">
    <property type="term" value="F:zinc ion binding"/>
    <property type="evidence" value="ECO:0007669"/>
    <property type="project" value="UniProtKB-KW"/>
</dbReference>
<dbReference type="InterPro" id="IPR047243">
    <property type="entry name" value="RING-H2_BRAP2"/>
</dbReference>
<dbReference type="InterPro" id="IPR001607">
    <property type="entry name" value="Znf_UBP"/>
</dbReference>
<reference evidence="6 7" key="1">
    <citation type="submission" date="2020-04" db="EMBL/GenBank/DDBJ databases">
        <title>Perkinsus olseni comparative genomics.</title>
        <authorList>
            <person name="Bogema D.R."/>
        </authorList>
    </citation>
    <scope>NUCLEOTIDE SEQUENCE [LARGE SCALE GENOMIC DNA]</scope>
    <source>
        <strain evidence="6">00978-12</strain>
    </source>
</reference>
<dbReference type="GO" id="GO:0061630">
    <property type="term" value="F:ubiquitin protein ligase activity"/>
    <property type="evidence" value="ECO:0007669"/>
    <property type="project" value="TreeGrafter"/>
</dbReference>
<dbReference type="PROSITE" id="PS50271">
    <property type="entry name" value="ZF_UBP"/>
    <property type="match status" value="1"/>
</dbReference>
<protein>
    <recommendedName>
        <fullName evidence="8">BRCA1-associated protein</fullName>
    </recommendedName>
</protein>
<keyword evidence="2" id="KW-0175">Coiled coil</keyword>
<dbReference type="AlphaFoldDB" id="A0A7J6PCA9"/>
<dbReference type="PANTHER" id="PTHR24007:SF7">
    <property type="entry name" value="BRCA1-ASSOCIATED PROTEIN"/>
    <property type="match status" value="1"/>
</dbReference>
<organism evidence="6 7">
    <name type="scientific">Perkinsus olseni</name>
    <name type="common">Perkinsus atlanticus</name>
    <dbReference type="NCBI Taxonomy" id="32597"/>
    <lineage>
        <taxon>Eukaryota</taxon>
        <taxon>Sar</taxon>
        <taxon>Alveolata</taxon>
        <taxon>Perkinsozoa</taxon>
        <taxon>Perkinsea</taxon>
        <taxon>Perkinsida</taxon>
        <taxon>Perkinsidae</taxon>
        <taxon>Perkinsus</taxon>
    </lineage>
</organism>
<keyword evidence="1" id="KW-0863">Zinc-finger</keyword>
<dbReference type="GO" id="GO:0005737">
    <property type="term" value="C:cytoplasm"/>
    <property type="evidence" value="ECO:0007669"/>
    <property type="project" value="TreeGrafter"/>
</dbReference>
<dbReference type="Proteomes" id="UP000541610">
    <property type="component" value="Unassembled WGS sequence"/>
</dbReference>
<sequence>MPSKSVPSSSPPPPSRASSTTTDPIRRTRSQSTCSHSRERQEPSTSSVDKYEFWAGNPSVHMTTGLIYVDEFDFNTKAGRSSSSSSTAVDYDGFEPTVLLCPCVSKDTPPTEVVAVWESYQAGVEQYKVLHGPYPESYLLLVLVGGSDSHANARQLVGGASSSLPLLEVTACRIDAAVSKTVDEMLAPVQLFAPVLTKEHQCSICLDPLLYSPSATSTGGQAACGGGGVALTILCGHSFHWKCLSKWCDRSCPVCRFQQYPSRCSSCDVCGEADAMKLMVCLVCGFIGYDRHHYTHAYAHFLESDHAFAMQVSTQSVYDFSPRAASLVSPAGPRKRAAMMRRVRTAKVMALCRRQAEVDGQGSCKKVKHAAKKILQGDEDDIMTEFNEVYATLQESQQQHYEEIFEEIRARNRESYSAATGQRDEILSRLCDAKDELDVVDEERAQLKSEEEEVTSALEKLNLACDGLKEERRELDEAVAGLKKDHTAAENSVDARWCLSDTAPQVRAKKLHEEKADLREQMKDLKQYLSMRAQVEKSGATDADVQGSFVIAQNTNRRSRRNRR</sequence>
<dbReference type="SMART" id="SM00184">
    <property type="entry name" value="RING"/>
    <property type="match status" value="1"/>
</dbReference>
<dbReference type="GO" id="GO:0007265">
    <property type="term" value="P:Ras protein signal transduction"/>
    <property type="evidence" value="ECO:0007669"/>
    <property type="project" value="TreeGrafter"/>
</dbReference>
<evidence type="ECO:0000313" key="6">
    <source>
        <dbReference type="EMBL" id="KAF4693833.1"/>
    </source>
</evidence>
<dbReference type="Gene3D" id="3.30.40.10">
    <property type="entry name" value="Zinc/RING finger domain, C3HC4 (zinc finger)"/>
    <property type="match status" value="2"/>
</dbReference>
<dbReference type="SMART" id="SM00290">
    <property type="entry name" value="ZnF_UBP"/>
    <property type="match status" value="1"/>
</dbReference>
<feature type="coiled-coil region" evidence="2">
    <location>
        <begin position="433"/>
        <end position="528"/>
    </location>
</feature>
<feature type="domain" description="RING-type" evidence="4">
    <location>
        <begin position="202"/>
        <end position="256"/>
    </location>
</feature>
<name>A0A7J6PCA9_PEROL</name>
<dbReference type="InterPro" id="IPR001841">
    <property type="entry name" value="Znf_RING"/>
</dbReference>
<comment type="caution">
    <text evidence="6">The sequence shown here is derived from an EMBL/GenBank/DDBJ whole genome shotgun (WGS) entry which is preliminary data.</text>
</comment>
<dbReference type="OrthoDB" id="273556at2759"/>
<keyword evidence="1" id="KW-0862">Zinc</keyword>
<gene>
    <name evidence="6" type="ORF">FOZ60_009971</name>
</gene>
<accession>A0A7J6PCA9</accession>
<dbReference type="EMBL" id="JABANP010000040">
    <property type="protein sequence ID" value="KAF4693833.1"/>
    <property type="molecule type" value="Genomic_DNA"/>
</dbReference>
<proteinExistence type="predicted"/>
<dbReference type="PANTHER" id="PTHR24007">
    <property type="entry name" value="BRCA1-ASSOCIATED PROTEIN"/>
    <property type="match status" value="1"/>
</dbReference>
<evidence type="ECO:0000259" key="4">
    <source>
        <dbReference type="PROSITE" id="PS50089"/>
    </source>
</evidence>
<evidence type="ECO:0000313" key="7">
    <source>
        <dbReference type="Proteomes" id="UP000541610"/>
    </source>
</evidence>